<evidence type="ECO:0000256" key="9">
    <source>
        <dbReference type="ARBA" id="ARBA00022833"/>
    </source>
</evidence>
<evidence type="ECO:0000259" key="19">
    <source>
        <dbReference type="PROSITE" id="PS51194"/>
    </source>
</evidence>
<keyword evidence="21" id="KW-1185">Reference proteome</keyword>
<dbReference type="PROSITE" id="PS51194">
    <property type="entry name" value="HELICASE_CTER"/>
    <property type="match status" value="1"/>
</dbReference>
<feature type="domain" description="Helicase C-terminal" evidence="19">
    <location>
        <begin position="221"/>
        <end position="378"/>
    </location>
</feature>
<dbReference type="InterPro" id="IPR036388">
    <property type="entry name" value="WH-like_DNA-bd_sf"/>
</dbReference>
<comment type="catalytic activity">
    <reaction evidence="15">
        <text>Couples ATP hydrolysis with the unwinding of duplex DNA by translocating in the 3'-5' direction.</text>
        <dbReference type="EC" id="5.6.2.4"/>
    </reaction>
</comment>
<dbReference type="PANTHER" id="PTHR13710">
    <property type="entry name" value="DNA HELICASE RECQ FAMILY MEMBER"/>
    <property type="match status" value="1"/>
</dbReference>
<dbReference type="GO" id="GO:0003677">
    <property type="term" value="F:DNA binding"/>
    <property type="evidence" value="ECO:0007669"/>
    <property type="project" value="UniProtKB-KW"/>
</dbReference>
<keyword evidence="7" id="KW-0378">Hydrolase</keyword>
<dbReference type="GO" id="GO:0043138">
    <property type="term" value="F:3'-5' DNA helicase activity"/>
    <property type="evidence" value="ECO:0007669"/>
    <property type="project" value="UniProtKB-EC"/>
</dbReference>
<dbReference type="FunFam" id="3.40.50.300:FF:001051">
    <property type="entry name" value="ATP-dependent DNA helicase RecQ"/>
    <property type="match status" value="1"/>
</dbReference>
<dbReference type="Gene3D" id="1.10.150.80">
    <property type="entry name" value="HRDC domain"/>
    <property type="match status" value="1"/>
</dbReference>
<dbReference type="InterPro" id="IPR048671">
    <property type="entry name" value="RecQ-1-like_HTH"/>
</dbReference>
<comment type="caution">
    <text evidence="20">The sequence shown here is derived from an EMBL/GenBank/DDBJ whole genome shotgun (WGS) entry which is preliminary data.</text>
</comment>
<keyword evidence="6" id="KW-0227">DNA damage</keyword>
<dbReference type="SUPFAM" id="SSF47819">
    <property type="entry name" value="HRDC-like"/>
    <property type="match status" value="1"/>
</dbReference>
<dbReference type="InterPro" id="IPR032284">
    <property type="entry name" value="RecQ_Zn-bd"/>
</dbReference>
<dbReference type="GO" id="GO:0009432">
    <property type="term" value="P:SOS response"/>
    <property type="evidence" value="ECO:0007669"/>
    <property type="project" value="UniProtKB-UniRule"/>
</dbReference>
<comment type="cofactor">
    <cofactor evidence="2">
        <name>Zn(2+)</name>
        <dbReference type="ChEBI" id="CHEBI:29105"/>
    </cofactor>
</comment>
<evidence type="ECO:0000256" key="5">
    <source>
        <dbReference type="ARBA" id="ARBA00022741"/>
    </source>
</evidence>
<dbReference type="AlphaFoldDB" id="A0A495RT94"/>
<dbReference type="InterPro" id="IPR027417">
    <property type="entry name" value="P-loop_NTPase"/>
</dbReference>
<dbReference type="Pfam" id="PF16124">
    <property type="entry name" value="RecQ_Zn_bind"/>
    <property type="match status" value="1"/>
</dbReference>
<dbReference type="Gene3D" id="1.10.10.10">
    <property type="entry name" value="Winged helix-like DNA-binding domain superfamily/Winged helix DNA-binding domain"/>
    <property type="match status" value="1"/>
</dbReference>
<keyword evidence="11" id="KW-0238">DNA-binding</keyword>
<gene>
    <name evidence="20" type="ORF">BC952_2903</name>
</gene>
<dbReference type="InterPro" id="IPR014001">
    <property type="entry name" value="Helicase_ATP-bd"/>
</dbReference>
<evidence type="ECO:0000256" key="16">
    <source>
        <dbReference type="NCBIfam" id="TIGR01389"/>
    </source>
</evidence>
<evidence type="ECO:0000256" key="1">
    <source>
        <dbReference type="ARBA" id="ARBA00001946"/>
    </source>
</evidence>
<evidence type="ECO:0000313" key="20">
    <source>
        <dbReference type="EMBL" id="RKS90509.1"/>
    </source>
</evidence>
<dbReference type="InterPro" id="IPR001650">
    <property type="entry name" value="Helicase_C-like"/>
</dbReference>
<dbReference type="InterPro" id="IPR036390">
    <property type="entry name" value="WH_DNA-bd_sf"/>
</dbReference>
<dbReference type="EMBL" id="RBXA01000004">
    <property type="protein sequence ID" value="RKS90509.1"/>
    <property type="molecule type" value="Genomic_DNA"/>
</dbReference>
<dbReference type="NCBIfam" id="TIGR00614">
    <property type="entry name" value="recQ_fam"/>
    <property type="match status" value="1"/>
</dbReference>
<dbReference type="PROSITE" id="PS50967">
    <property type="entry name" value="HRDC"/>
    <property type="match status" value="1"/>
</dbReference>
<dbReference type="Pfam" id="PF00270">
    <property type="entry name" value="DEAD"/>
    <property type="match status" value="1"/>
</dbReference>
<reference evidence="20 21" key="1">
    <citation type="submission" date="2018-10" db="EMBL/GenBank/DDBJ databases">
        <title>Genomic Encyclopedia of Archaeal and Bacterial Type Strains, Phase II (KMG-II): from individual species to whole genera.</title>
        <authorList>
            <person name="Goeker M."/>
        </authorList>
    </citation>
    <scope>NUCLEOTIDE SEQUENCE [LARGE SCALE GENOMIC DNA]</scope>
    <source>
        <strain evidence="20 21">DSM 15094</strain>
    </source>
</reference>
<dbReference type="OrthoDB" id="9763310at2"/>
<dbReference type="SUPFAM" id="SSF46785">
    <property type="entry name" value="Winged helix' DNA-binding domain"/>
    <property type="match status" value="1"/>
</dbReference>
<evidence type="ECO:0000256" key="10">
    <source>
        <dbReference type="ARBA" id="ARBA00022840"/>
    </source>
</evidence>
<evidence type="ECO:0000256" key="2">
    <source>
        <dbReference type="ARBA" id="ARBA00001947"/>
    </source>
</evidence>
<dbReference type="SUPFAM" id="SSF52540">
    <property type="entry name" value="P-loop containing nucleoside triphosphate hydrolases"/>
    <property type="match status" value="1"/>
</dbReference>
<dbReference type="InterPro" id="IPR004589">
    <property type="entry name" value="DNA_helicase_ATP-dep_RecQ"/>
</dbReference>
<evidence type="ECO:0000256" key="15">
    <source>
        <dbReference type="ARBA" id="ARBA00034617"/>
    </source>
</evidence>
<evidence type="ECO:0000256" key="12">
    <source>
        <dbReference type="ARBA" id="ARBA00023172"/>
    </source>
</evidence>
<dbReference type="CDD" id="cd18794">
    <property type="entry name" value="SF2_C_RecQ"/>
    <property type="match status" value="1"/>
</dbReference>
<dbReference type="Gene3D" id="3.40.50.300">
    <property type="entry name" value="P-loop containing nucleotide triphosphate hydrolases"/>
    <property type="match status" value="2"/>
</dbReference>
<evidence type="ECO:0000256" key="7">
    <source>
        <dbReference type="ARBA" id="ARBA00022801"/>
    </source>
</evidence>
<dbReference type="GO" id="GO:0043590">
    <property type="term" value="C:bacterial nucleoid"/>
    <property type="evidence" value="ECO:0007669"/>
    <property type="project" value="TreeGrafter"/>
</dbReference>
<dbReference type="GO" id="GO:0005737">
    <property type="term" value="C:cytoplasm"/>
    <property type="evidence" value="ECO:0007669"/>
    <property type="project" value="TreeGrafter"/>
</dbReference>
<evidence type="ECO:0000256" key="11">
    <source>
        <dbReference type="ARBA" id="ARBA00023125"/>
    </source>
</evidence>
<dbReference type="SMART" id="SM00341">
    <property type="entry name" value="HRDC"/>
    <property type="match status" value="1"/>
</dbReference>
<dbReference type="PROSITE" id="PS51192">
    <property type="entry name" value="HELICASE_ATP_BIND_1"/>
    <property type="match status" value="1"/>
</dbReference>
<feature type="domain" description="Helicase ATP-binding" evidence="18">
    <location>
        <begin position="29"/>
        <end position="200"/>
    </location>
</feature>
<comment type="similarity">
    <text evidence="3">Belongs to the helicase family. RecQ subfamily.</text>
</comment>
<dbReference type="GO" id="GO:0006310">
    <property type="term" value="P:DNA recombination"/>
    <property type="evidence" value="ECO:0007669"/>
    <property type="project" value="UniProtKB-UniRule"/>
</dbReference>
<dbReference type="InterPro" id="IPR010997">
    <property type="entry name" value="HRDC-like_sf"/>
</dbReference>
<keyword evidence="12" id="KW-0233">DNA recombination</keyword>
<evidence type="ECO:0000256" key="14">
    <source>
        <dbReference type="ARBA" id="ARBA00023235"/>
    </source>
</evidence>
<dbReference type="EC" id="5.6.2.4" evidence="16"/>
<evidence type="ECO:0000256" key="8">
    <source>
        <dbReference type="ARBA" id="ARBA00022806"/>
    </source>
</evidence>
<evidence type="ECO:0000256" key="4">
    <source>
        <dbReference type="ARBA" id="ARBA00022723"/>
    </source>
</evidence>
<evidence type="ECO:0000259" key="17">
    <source>
        <dbReference type="PROSITE" id="PS50967"/>
    </source>
</evidence>
<evidence type="ECO:0000313" key="21">
    <source>
        <dbReference type="Proteomes" id="UP000280091"/>
    </source>
</evidence>
<dbReference type="SMART" id="SM00487">
    <property type="entry name" value="DEXDc"/>
    <property type="match status" value="1"/>
</dbReference>
<dbReference type="Pfam" id="PF00570">
    <property type="entry name" value="HRDC"/>
    <property type="match status" value="1"/>
</dbReference>
<dbReference type="Pfam" id="PF21220">
    <property type="entry name" value="RecQ-1-like_HTH"/>
    <property type="match status" value="1"/>
</dbReference>
<dbReference type="FunFam" id="3.40.50.300:FF:000156">
    <property type="entry name" value="ATP-dependent DNA helicase recQ"/>
    <property type="match status" value="1"/>
</dbReference>
<comment type="cofactor">
    <cofactor evidence="1">
        <name>Mg(2+)</name>
        <dbReference type="ChEBI" id="CHEBI:18420"/>
    </cofactor>
</comment>
<evidence type="ECO:0000259" key="18">
    <source>
        <dbReference type="PROSITE" id="PS51192"/>
    </source>
</evidence>
<dbReference type="SMART" id="SM00956">
    <property type="entry name" value="RQC"/>
    <property type="match status" value="1"/>
</dbReference>
<dbReference type="InterPro" id="IPR006293">
    <property type="entry name" value="DNA_helicase_ATP-dep_RecQ_bac"/>
</dbReference>
<keyword evidence="5" id="KW-0547">Nucleotide-binding</keyword>
<dbReference type="InterPro" id="IPR002121">
    <property type="entry name" value="HRDC_dom"/>
</dbReference>
<dbReference type="NCBIfam" id="TIGR01389">
    <property type="entry name" value="recQ"/>
    <property type="match status" value="1"/>
</dbReference>
<accession>A0A495RT94</accession>
<feature type="domain" description="HRDC" evidence="17">
    <location>
        <begin position="534"/>
        <end position="614"/>
    </location>
</feature>
<dbReference type="PANTHER" id="PTHR13710:SF105">
    <property type="entry name" value="ATP-DEPENDENT DNA HELICASE Q1"/>
    <property type="match status" value="1"/>
</dbReference>
<keyword evidence="9" id="KW-0862">Zinc</keyword>
<dbReference type="RefSeq" id="WP_121366177.1">
    <property type="nucleotide sequence ID" value="NZ_RBXA01000004.1"/>
</dbReference>
<dbReference type="Gene3D" id="1.10.10.1390">
    <property type="entry name" value="ATP-dependent DNA helicase RecQ"/>
    <property type="match status" value="1"/>
</dbReference>
<evidence type="ECO:0000256" key="6">
    <source>
        <dbReference type="ARBA" id="ARBA00022763"/>
    </source>
</evidence>
<keyword evidence="4" id="KW-0479">Metal-binding</keyword>
<dbReference type="InterPro" id="IPR011545">
    <property type="entry name" value="DEAD/DEAH_box_helicase_dom"/>
</dbReference>
<dbReference type="Pfam" id="PF00271">
    <property type="entry name" value="Helicase_C"/>
    <property type="match status" value="1"/>
</dbReference>
<dbReference type="Proteomes" id="UP000280091">
    <property type="component" value="Unassembled WGS sequence"/>
</dbReference>
<dbReference type="CDD" id="cd17920">
    <property type="entry name" value="DEXHc_RecQ"/>
    <property type="match status" value="1"/>
</dbReference>
<proteinExistence type="inferred from homology"/>
<keyword evidence="14" id="KW-0413">Isomerase</keyword>
<keyword evidence="8 20" id="KW-0347">Helicase</keyword>
<dbReference type="GO" id="GO:0016787">
    <property type="term" value="F:hydrolase activity"/>
    <property type="evidence" value="ECO:0007669"/>
    <property type="project" value="UniProtKB-KW"/>
</dbReference>
<dbReference type="GO" id="GO:0005524">
    <property type="term" value="F:ATP binding"/>
    <property type="evidence" value="ECO:0007669"/>
    <property type="project" value="UniProtKB-KW"/>
</dbReference>
<dbReference type="InterPro" id="IPR044876">
    <property type="entry name" value="HRDC_dom_sf"/>
</dbReference>
<evidence type="ECO:0000256" key="13">
    <source>
        <dbReference type="ARBA" id="ARBA00023204"/>
    </source>
</evidence>
<dbReference type="GO" id="GO:0030894">
    <property type="term" value="C:replisome"/>
    <property type="evidence" value="ECO:0007669"/>
    <property type="project" value="TreeGrafter"/>
</dbReference>
<name>A0A495RT94_9FLAO</name>
<dbReference type="SMART" id="SM00490">
    <property type="entry name" value="HELICc"/>
    <property type="match status" value="1"/>
</dbReference>
<dbReference type="GO" id="GO:0006281">
    <property type="term" value="P:DNA repair"/>
    <property type="evidence" value="ECO:0007669"/>
    <property type="project" value="UniProtKB-KW"/>
</dbReference>
<keyword evidence="13" id="KW-0234">DNA repair</keyword>
<dbReference type="Pfam" id="PF09382">
    <property type="entry name" value="RQC"/>
    <property type="match status" value="1"/>
</dbReference>
<keyword evidence="10" id="KW-0067">ATP-binding</keyword>
<organism evidence="20 21">
    <name type="scientific">Flavobacterium limicola</name>
    <dbReference type="NCBI Taxonomy" id="180441"/>
    <lineage>
        <taxon>Bacteria</taxon>
        <taxon>Pseudomonadati</taxon>
        <taxon>Bacteroidota</taxon>
        <taxon>Flavobacteriia</taxon>
        <taxon>Flavobacteriales</taxon>
        <taxon>Flavobacteriaceae</taxon>
        <taxon>Flavobacterium</taxon>
    </lineage>
</organism>
<dbReference type="InterPro" id="IPR018982">
    <property type="entry name" value="RQC_domain"/>
</dbReference>
<dbReference type="GO" id="GO:0009378">
    <property type="term" value="F:four-way junction helicase activity"/>
    <property type="evidence" value="ECO:0007669"/>
    <property type="project" value="TreeGrafter"/>
</dbReference>
<dbReference type="GO" id="GO:0006260">
    <property type="term" value="P:DNA replication"/>
    <property type="evidence" value="ECO:0007669"/>
    <property type="project" value="InterPro"/>
</dbReference>
<dbReference type="GO" id="GO:0046872">
    <property type="term" value="F:metal ion binding"/>
    <property type="evidence" value="ECO:0007669"/>
    <property type="project" value="UniProtKB-KW"/>
</dbReference>
<evidence type="ECO:0000256" key="3">
    <source>
        <dbReference type="ARBA" id="ARBA00005446"/>
    </source>
</evidence>
<protein>
    <recommendedName>
        <fullName evidence="16">DNA helicase RecQ</fullName>
        <ecNumber evidence="16">5.6.2.4</ecNumber>
    </recommendedName>
</protein>
<sequence length="731" mass="82834">MNSNEIDIHKELKKYFGFSQFKGLQEQVIKSLLNKQNTFVIMPTGGGKSLCYQLPALIQEGTAIVVSPLIALMKNQVDAIRSLSSENGVAHVLNSSLTKTEIAQVKKDITSGLTKLLYVAPESLTKEEYVNFLKNVTISFVAIDEAHCISEWGHDFRPEYRNLKHIIKQLGDVPIIGLTATATPKVQEDILKNLDMTDATTFKASFNRPNLYYEVRTKTKNIESDIIRFIKQHKGKSGIIYCLSRKKVEAIAEVLQVNGISAVPYHAGLDAKTRARHQDMFLMEDVDVVVATIAFGMGIDKPDVRFVIHHDIPKSLESYYQETGRAGRDGGEGHCLAYYSYKDVEKLEKFMSGKPVAEQEIGFALLQEVVAYAETSMSRRRFLLHYFGEEFDDVNGEGADMDDNVRNPKTKVEAIDQVVQLLEVVRDTKHLYKSKEIVFTLIGRVNAVIKAHRTDTQSFFGCGSDHDEKYWMALLRQVLVAGFLSKDIETYGIVKITKKGLDFIKNRESFMMSEDHEYNETVDEAIVTASKSTGVADEVLMGMLRDLRKKVAKKVGVPPFVVFQDPSLEDMALKYPIYQEELINIHGVGEGKAKKYGKEFLELISRYVAENDIIRPEDLVVKSTGVNSVNKLYIIQNIDRKLSLDDIASAKGINMDALIKEMEQIVYSGTKLNIKYWIDDMLDDDQQEEIHDYFMESESDNIENALKEFEGDYDIDELRLMRIKFISEVAN</sequence>